<evidence type="ECO:0000256" key="1">
    <source>
        <dbReference type="SAM" id="SignalP"/>
    </source>
</evidence>
<keyword evidence="1" id="KW-0732">Signal</keyword>
<dbReference type="Proteomes" id="UP000182011">
    <property type="component" value="Unassembled WGS sequence"/>
</dbReference>
<dbReference type="EMBL" id="FAOP01000006">
    <property type="protein sequence ID" value="CUU07154.1"/>
    <property type="molecule type" value="Genomic_DNA"/>
</dbReference>
<proteinExistence type="predicted"/>
<dbReference type="RefSeq" id="WP_047134856.1">
    <property type="nucleotide sequence ID" value="NZ_CZVJ01000011.1"/>
</dbReference>
<accession>A0A0P1NYN1</accession>
<accession>A0A0P1MMZ1</accession>
<accession>A0A0P1LRC0</accession>
<accession>A0A0N7MT54</accession>
<accession>A0A0P1LMM0</accession>
<feature type="chain" id="PRO_5030013165" description="DUF5667 domain-containing protein" evidence="1">
    <location>
        <begin position="20"/>
        <end position="239"/>
    </location>
</feature>
<gene>
    <name evidence="2" type="ORF">JGI4_01724</name>
</gene>
<feature type="signal peptide" evidence="1">
    <location>
        <begin position="1"/>
        <end position="19"/>
    </location>
</feature>
<accession>A0A0P1LBL4</accession>
<accession>A0A0P1P790</accession>
<dbReference type="STRING" id="1633631.GCA_001442925_01719"/>
<evidence type="ECO:0000313" key="3">
    <source>
        <dbReference type="Proteomes" id="UP000182011"/>
    </source>
</evidence>
<evidence type="ECO:0008006" key="4">
    <source>
        <dbReference type="Google" id="ProtNLM"/>
    </source>
</evidence>
<accession>A0A0P1MW74</accession>
<dbReference type="AlphaFoldDB" id="A0A0P1LRC0"/>
<protein>
    <recommendedName>
        <fullName evidence="4">DUF5667 domain-containing protein</fullName>
    </recommendedName>
</protein>
<name>A0A0P1LRC0_9BACT</name>
<reference evidence="2 3" key="1">
    <citation type="submission" date="2015-11" db="EMBL/GenBank/DDBJ databases">
        <authorList>
            <person name="Zhang Y."/>
            <person name="Guo Z."/>
        </authorList>
    </citation>
    <scope>NUCLEOTIDE SEQUENCE [LARGE SCALE GENOMIC DNA]</scope>
    <source>
        <strain evidence="2">JGI-4</strain>
    </source>
</reference>
<sequence length="239" mass="27234">MIRKILILSLLILSFISHSVSSENYTYKVKKLNGTAQVRHGAREVWEKLSVGDTLRPTDTIFLDKNSYIEIEGAKTFFKSNGSLIINISDLRRLSKEELLLQLAFEEMKAIPEMKKDKPNARSTGIYGADIEKEKTGLKAGWNSAKFWASGVKALFENGFYETASIRAKDLMSRFDELKDDIELKMIIATSLEKLELYGEAISELNKIILTSRDPNLNSKIERKIQNLKLKLASLREKR</sequence>
<evidence type="ECO:0000313" key="2">
    <source>
        <dbReference type="EMBL" id="CUU07154.1"/>
    </source>
</evidence>
<organism evidence="2 3">
    <name type="scientific">Candidatus Kryptonium thompsonii</name>
    <dbReference type="NCBI Taxonomy" id="1633631"/>
    <lineage>
        <taxon>Bacteria</taxon>
        <taxon>Pseudomonadati</taxon>
        <taxon>Candidatus Kryptoniota</taxon>
        <taxon>Candidatus Kryptonium</taxon>
    </lineage>
</organism>
<accession>A0A0S4N785</accession>